<dbReference type="GO" id="GO:0009435">
    <property type="term" value="P:NAD+ biosynthetic process"/>
    <property type="evidence" value="ECO:0007669"/>
    <property type="project" value="UniProtKB-UniPathway"/>
</dbReference>
<dbReference type="EMBL" id="DF157099">
    <property type="protein sequence ID" value="GAB65841.1"/>
    <property type="molecule type" value="Genomic_DNA"/>
</dbReference>
<feature type="domain" description="NAD/GMP synthase" evidence="6">
    <location>
        <begin position="599"/>
        <end position="797"/>
    </location>
</feature>
<dbReference type="AlphaFoldDB" id="K6UD21"/>
<dbReference type="InterPro" id="IPR014729">
    <property type="entry name" value="Rossmann-like_a/b/a_fold"/>
</dbReference>
<dbReference type="InterPro" id="IPR022310">
    <property type="entry name" value="NAD/GMP_synthase"/>
</dbReference>
<keyword evidence="4" id="KW-0067">ATP-binding</keyword>
<dbReference type="VEuPathDB" id="PlasmoDB:PCYB_073430"/>
<reference evidence="7 8" key="1">
    <citation type="journal article" date="2012" name="Nat. Genet.">
        <title>Plasmodium cynomolgi genome sequences provide insight into Plasmodium vivax and the monkey malaria clade.</title>
        <authorList>
            <person name="Tachibana S."/>
            <person name="Sullivan S.A."/>
            <person name="Kawai S."/>
            <person name="Nakamura S."/>
            <person name="Kim H.R."/>
            <person name="Goto N."/>
            <person name="Arisue N."/>
            <person name="Palacpac N.M.Q."/>
            <person name="Honma H."/>
            <person name="Yagi M."/>
            <person name="Tougan T."/>
            <person name="Katakai Y."/>
            <person name="Kaneko O."/>
            <person name="Mita T."/>
            <person name="Kita K."/>
            <person name="Yasutomi Y."/>
            <person name="Sutton P.L."/>
            <person name="Shakhbatyan R."/>
            <person name="Horii T."/>
            <person name="Yasunaga T."/>
            <person name="Barnwell J.W."/>
            <person name="Escalante A.A."/>
            <person name="Carlton J.M."/>
            <person name="Tanabe K."/>
        </authorList>
    </citation>
    <scope>NUCLEOTIDE SEQUENCE [LARGE SCALE GENOMIC DNA]</scope>
    <source>
        <strain evidence="7 8">B</strain>
    </source>
</reference>
<dbReference type="GO" id="GO:0005524">
    <property type="term" value="F:ATP binding"/>
    <property type="evidence" value="ECO:0007669"/>
    <property type="project" value="UniProtKB-KW"/>
</dbReference>
<dbReference type="SUPFAM" id="SSF56317">
    <property type="entry name" value="Carbon-nitrogen hydrolase"/>
    <property type="match status" value="1"/>
</dbReference>
<keyword evidence="2" id="KW-0436">Ligase</keyword>
<dbReference type="OrthoDB" id="2020662at2759"/>
<dbReference type="SUPFAM" id="SSF52402">
    <property type="entry name" value="Adenine nucleotide alpha hydrolases-like"/>
    <property type="match status" value="1"/>
</dbReference>
<evidence type="ECO:0000256" key="5">
    <source>
        <dbReference type="ARBA" id="ARBA00023027"/>
    </source>
</evidence>
<evidence type="ECO:0000259" key="6">
    <source>
        <dbReference type="Pfam" id="PF02540"/>
    </source>
</evidence>
<dbReference type="InterPro" id="IPR036526">
    <property type="entry name" value="C-N_Hydrolase_sf"/>
</dbReference>
<evidence type="ECO:0000256" key="2">
    <source>
        <dbReference type="ARBA" id="ARBA00022598"/>
    </source>
</evidence>
<dbReference type="RefSeq" id="XP_004221788.1">
    <property type="nucleotide sequence ID" value="XM_004221740.1"/>
</dbReference>
<keyword evidence="8" id="KW-1185">Reference proteome</keyword>
<dbReference type="PANTHER" id="PTHR23090:SF9">
    <property type="entry name" value="GLUTAMINE-DEPENDENT NAD(+) SYNTHETASE"/>
    <property type="match status" value="1"/>
</dbReference>
<gene>
    <name evidence="7" type="ORF">PCYB_073430</name>
</gene>
<evidence type="ECO:0000256" key="3">
    <source>
        <dbReference type="ARBA" id="ARBA00022741"/>
    </source>
</evidence>
<dbReference type="CDD" id="cd00553">
    <property type="entry name" value="NAD_synthase"/>
    <property type="match status" value="1"/>
</dbReference>
<accession>K6UD21</accession>
<dbReference type="Pfam" id="PF02540">
    <property type="entry name" value="NAD_synthase"/>
    <property type="match status" value="1"/>
</dbReference>
<dbReference type="GeneID" id="14692189"/>
<evidence type="ECO:0000256" key="1">
    <source>
        <dbReference type="ARBA" id="ARBA00004790"/>
    </source>
</evidence>
<evidence type="ECO:0000313" key="7">
    <source>
        <dbReference type="EMBL" id="GAB65841.1"/>
    </source>
</evidence>
<dbReference type="GO" id="GO:0005737">
    <property type="term" value="C:cytoplasm"/>
    <property type="evidence" value="ECO:0007669"/>
    <property type="project" value="InterPro"/>
</dbReference>
<evidence type="ECO:0000313" key="8">
    <source>
        <dbReference type="Proteomes" id="UP000006319"/>
    </source>
</evidence>
<dbReference type="UniPathway" id="UPA00253"/>
<dbReference type="OMA" id="TSQEVCN"/>
<dbReference type="eggNOG" id="KOG2303">
    <property type="taxonomic scope" value="Eukaryota"/>
</dbReference>
<dbReference type="Gene3D" id="3.60.110.10">
    <property type="entry name" value="Carbon-nitrogen hydrolase"/>
    <property type="match status" value="1"/>
</dbReference>
<dbReference type="InterPro" id="IPR003694">
    <property type="entry name" value="NAD_synthase"/>
</dbReference>
<dbReference type="PhylomeDB" id="K6UD21"/>
<dbReference type="GO" id="GO:0004359">
    <property type="term" value="F:glutaminase activity"/>
    <property type="evidence" value="ECO:0007669"/>
    <property type="project" value="InterPro"/>
</dbReference>
<keyword evidence="3" id="KW-0547">Nucleotide-binding</keyword>
<dbReference type="Gene3D" id="3.40.50.620">
    <property type="entry name" value="HUPs"/>
    <property type="match status" value="1"/>
</dbReference>
<organism evidence="7 8">
    <name type="scientific">Plasmodium cynomolgi (strain B)</name>
    <dbReference type="NCBI Taxonomy" id="1120755"/>
    <lineage>
        <taxon>Eukaryota</taxon>
        <taxon>Sar</taxon>
        <taxon>Alveolata</taxon>
        <taxon>Apicomplexa</taxon>
        <taxon>Aconoidasida</taxon>
        <taxon>Haemosporida</taxon>
        <taxon>Plasmodiidae</taxon>
        <taxon>Plasmodium</taxon>
        <taxon>Plasmodium (Plasmodium)</taxon>
    </lineage>
</organism>
<proteinExistence type="predicted"/>
<dbReference type="Proteomes" id="UP000006319">
    <property type="component" value="Chromosome 7"/>
</dbReference>
<comment type="pathway">
    <text evidence="1">Cofactor biosynthesis; NAD(+) biosynthesis.</text>
</comment>
<keyword evidence="5" id="KW-0520">NAD</keyword>
<dbReference type="PANTHER" id="PTHR23090">
    <property type="entry name" value="NH 3 /GLUTAMINE-DEPENDENT NAD + SYNTHETASE"/>
    <property type="match status" value="1"/>
</dbReference>
<evidence type="ECO:0000256" key="4">
    <source>
        <dbReference type="ARBA" id="ARBA00022840"/>
    </source>
</evidence>
<protein>
    <submittedName>
        <fullName evidence="7">NAD synthase</fullName>
    </submittedName>
</protein>
<dbReference type="GO" id="GO:0003952">
    <property type="term" value="F:NAD+ synthase (glutamine-hydrolyzing) activity"/>
    <property type="evidence" value="ECO:0007669"/>
    <property type="project" value="InterPro"/>
</dbReference>
<name>K6UD21_PLACD</name>
<sequence>MEKRTNLGLSCCSISSIPLDYEENKRKIIESIKRCKELKCTVRVGGELELCGVSCKDCFKEVEDMHENCWYYLSELMKEKCMDGPLMESMLCFVSMPVYFKKKLYSCQVVIYRNKIILLSPKECLSDEERKYFAPWSTLGKGYIQQGVEDAGETGAEEGIPSIAHSKPIQFNDSSVQVLGNSLHTYALPKCVQEVTNQTETYIGRALIQLGDVSIGHVFLDDLIQVERGVLVDDRVEHFNRHGSVHLVGGGGISGFFNSDSASGEIPRFFEEDPVKLKLSMREGDVCISVGDDAKVPLNQIDVLFVSGHVTNELQLFKKYFIQMMQLTKLYPHMVLSYNTNSGCDNYFYKYDGFSFLSQNNQVLTKNARFTFDEVQVASVSVSLRTNSHPQRGSKTNIPIIKMEKLEKIVESKTSTDGGHDGECIFSYNKEMELFVKFSKEVIWGNLPKSFNWHMYTKNNAVMSTLLRKYHPSSEDWQYQFAKQTCSLHNVYEELCFNAAMFLWHVLHLTNAKGFMLALSGGVDSGFSACMVYLLSIMIELGMKERGMAAPWGGSGDSCLDRLHQLDRRAHLDRLAQLDRFNTEQFHQKLKRLLIDTPCRKAICNKLLNTLSLPSKNSSENTKSYAEQLSTAINSYHSVYCIDDLFDFFKTAGKKALGKEMRFKSEGGSNYEDLCLQNVQSRSRLLLTYFFSPLICHKRYAPLNLHNEFLLTIATGNLDETITGYYTKYDCSSGDINLIGNVSKILIKETMCLLANDPMYDLSICNSLNQYHPSAELKPLDNTQTDEDDLNLKYLEIKLLGILKHNFFLGPSSMLHYLSRYFWPESLMSKADLLEKVKTFFSRNVQNVHKVLILPPALVGEACGLHLSSLVNFAREVTLEQCDLVPDDVL</sequence>
<dbReference type="KEGG" id="pcy:PCYB_073430"/>